<dbReference type="EMBL" id="JALJOT010000001">
    <property type="protein sequence ID" value="KAK9917969.1"/>
    <property type="molecule type" value="Genomic_DNA"/>
</dbReference>
<gene>
    <name evidence="1" type="ORF">WJX75_000136</name>
</gene>
<dbReference type="Proteomes" id="UP001491310">
    <property type="component" value="Unassembled WGS sequence"/>
</dbReference>
<organism evidence="1 2">
    <name type="scientific">Coccomyxa subellipsoidea</name>
    <dbReference type="NCBI Taxonomy" id="248742"/>
    <lineage>
        <taxon>Eukaryota</taxon>
        <taxon>Viridiplantae</taxon>
        <taxon>Chlorophyta</taxon>
        <taxon>core chlorophytes</taxon>
        <taxon>Trebouxiophyceae</taxon>
        <taxon>Trebouxiophyceae incertae sedis</taxon>
        <taxon>Coccomyxaceae</taxon>
        <taxon>Coccomyxa</taxon>
    </lineage>
</organism>
<name>A0ABR2Z224_9CHLO</name>
<comment type="caution">
    <text evidence="1">The sequence shown here is derived from an EMBL/GenBank/DDBJ whole genome shotgun (WGS) entry which is preliminary data.</text>
</comment>
<evidence type="ECO:0000313" key="2">
    <source>
        <dbReference type="Proteomes" id="UP001491310"/>
    </source>
</evidence>
<protein>
    <submittedName>
        <fullName evidence="1">Uncharacterized protein</fullName>
    </submittedName>
</protein>
<accession>A0ABR2Z224</accession>
<evidence type="ECO:0000313" key="1">
    <source>
        <dbReference type="EMBL" id="KAK9917969.1"/>
    </source>
</evidence>
<proteinExistence type="predicted"/>
<keyword evidence="2" id="KW-1185">Reference proteome</keyword>
<reference evidence="1 2" key="1">
    <citation type="journal article" date="2024" name="Nat. Commun.">
        <title>Phylogenomics reveals the evolutionary origins of lichenization in chlorophyte algae.</title>
        <authorList>
            <person name="Puginier C."/>
            <person name="Libourel C."/>
            <person name="Otte J."/>
            <person name="Skaloud P."/>
            <person name="Haon M."/>
            <person name="Grisel S."/>
            <person name="Petersen M."/>
            <person name="Berrin J.G."/>
            <person name="Delaux P.M."/>
            <person name="Dal Grande F."/>
            <person name="Keller J."/>
        </authorList>
    </citation>
    <scope>NUCLEOTIDE SEQUENCE [LARGE SCALE GENOMIC DNA]</scope>
    <source>
        <strain evidence="1 2">SAG 216-7</strain>
    </source>
</reference>
<sequence length="141" mass="14806">MAGQGAYIPSVAIAGAPPEFIAPPAAIPTADAVGPQDVIAAARYKKAVKQLRGITGGAIVTVQEEADVTCNHLKAVAAHAGPYPATATELRELTHNRLDLLAAFYNEHFGVGPADAQPGQPTTPILQRRRMFALFIGFPRP</sequence>